<dbReference type="PROSITE" id="PS51257">
    <property type="entry name" value="PROKAR_LIPOPROTEIN"/>
    <property type="match status" value="1"/>
</dbReference>
<dbReference type="InterPro" id="IPR052369">
    <property type="entry name" value="UG_Glycosaminoglycan_Hydrolase"/>
</dbReference>
<evidence type="ECO:0000256" key="3">
    <source>
        <dbReference type="PIRSR" id="PIRSR610905-1"/>
    </source>
</evidence>
<protein>
    <submittedName>
        <fullName evidence="5">Glucuronyl hydrolase</fullName>
    </submittedName>
</protein>
<comment type="similarity">
    <text evidence="2">Belongs to the glycosyl hydrolase 88 family.</text>
</comment>
<feature type="binding site" evidence="4">
    <location>
        <position position="244"/>
    </location>
    <ligand>
        <name>substrate</name>
    </ligand>
</feature>
<evidence type="ECO:0000256" key="4">
    <source>
        <dbReference type="PIRSR" id="PIRSR610905-2"/>
    </source>
</evidence>
<dbReference type="AlphaFoldDB" id="A0A7G1I301"/>
<evidence type="ECO:0000256" key="1">
    <source>
        <dbReference type="ARBA" id="ARBA00022801"/>
    </source>
</evidence>
<feature type="binding site" evidence="4">
    <location>
        <position position="232"/>
    </location>
    <ligand>
        <name>substrate</name>
    </ligand>
</feature>
<dbReference type="PANTHER" id="PTHR36845:SF1">
    <property type="entry name" value="HYDROLASE, PUTATIVE (AFU_ORTHOLOGUE AFUA_7G05090)-RELATED"/>
    <property type="match status" value="1"/>
</dbReference>
<sequence>MKNLLYILFPVFLLSSCCQKQPMDDVVNNALKFAEKQSLLLAEKYADNDTVLPRSFEHGENTTSVSRWWTSGFFPGVLWYLYEDSQNEKILDYAKLYTSRVEKEKFNTKNHDVGFMLYCSFGNGFRLQNDSAYKAVLLQGASSLSTRYNPNVGLIRSWDSKRDIWDYPVIIDNMMNLELLLWAGKNSTEKDYRAIAISHADKTMENHYRRDMSCFHVVSYDTITGLPHVKQTHQGYSDESAWARGQAWGLYGYTLMYRETRDIKYLHMAIKIARFMIHHKNMPEDMVPYWDYDAPGIPNEPRDASTAALMASALIELSGYVQDKRLEKEYLDVTEKQIRSLASPAYTAKLGENGNFILMHSTGNYPQNSEIDAPLTYADYYYIEALMRWKKKFMN</sequence>
<feature type="binding site" evidence="4">
    <location>
        <position position="172"/>
    </location>
    <ligand>
        <name>substrate</name>
    </ligand>
</feature>
<keyword evidence="6" id="KW-1185">Reference proteome</keyword>
<accession>A0A7G1I301</accession>
<evidence type="ECO:0000313" key="5">
    <source>
        <dbReference type="EMBL" id="BCI63947.1"/>
    </source>
</evidence>
<dbReference type="Proteomes" id="UP000594042">
    <property type="component" value="Chromosome"/>
</dbReference>
<feature type="binding site" evidence="4">
    <location>
        <position position="112"/>
    </location>
    <ligand>
        <name>substrate</name>
    </ligand>
</feature>
<feature type="active site" description="Proton donor" evidence="3">
    <location>
        <position position="172"/>
    </location>
</feature>
<gene>
    <name evidence="5" type="ORF">Cop2CBH44_23000</name>
</gene>
<feature type="binding site" evidence="4">
    <location>
        <position position="248"/>
    </location>
    <ligand>
        <name>substrate</name>
    </ligand>
</feature>
<dbReference type="SUPFAM" id="SSF48208">
    <property type="entry name" value="Six-hairpin glycosidases"/>
    <property type="match status" value="1"/>
</dbReference>
<dbReference type="Gene3D" id="1.50.10.10">
    <property type="match status" value="1"/>
</dbReference>
<organism evidence="5 6">
    <name type="scientific">Coprobacter secundus subsp. similis</name>
    <dbReference type="NCBI Taxonomy" id="2751153"/>
    <lineage>
        <taxon>Bacteria</taxon>
        <taxon>Pseudomonadati</taxon>
        <taxon>Bacteroidota</taxon>
        <taxon>Bacteroidia</taxon>
        <taxon>Bacteroidales</taxon>
        <taxon>Barnesiellaceae</taxon>
        <taxon>Coprobacter</taxon>
    </lineage>
</organism>
<dbReference type="InterPro" id="IPR012341">
    <property type="entry name" value="6hp_glycosidase-like_sf"/>
</dbReference>
<evidence type="ECO:0000256" key="2">
    <source>
        <dbReference type="ARBA" id="ARBA00038358"/>
    </source>
</evidence>
<name>A0A7G1I301_9BACT</name>
<dbReference type="InterPro" id="IPR008928">
    <property type="entry name" value="6-hairpin_glycosidase_sf"/>
</dbReference>
<dbReference type="InterPro" id="IPR010905">
    <property type="entry name" value="Glyco_hydro_88"/>
</dbReference>
<reference evidence="6" key="1">
    <citation type="submission" date="2020-07" db="EMBL/GenBank/DDBJ databases">
        <title>Complete genome sequencing of Coprobacter sp. strain 2CBH44.</title>
        <authorList>
            <person name="Sakamoto M."/>
            <person name="Murakami T."/>
            <person name="Mori H."/>
        </authorList>
    </citation>
    <scope>NUCLEOTIDE SEQUENCE [LARGE SCALE GENOMIC DNA]</scope>
    <source>
        <strain evidence="6">2CBH44</strain>
    </source>
</reference>
<dbReference type="PANTHER" id="PTHR36845">
    <property type="entry name" value="HYDROLASE, PUTATIVE (AFU_ORTHOLOGUE AFUA_7G05090)-RELATED"/>
    <property type="match status" value="1"/>
</dbReference>
<dbReference type="GO" id="GO:0052757">
    <property type="term" value="F:chondroitin hydrolase activity"/>
    <property type="evidence" value="ECO:0007669"/>
    <property type="project" value="TreeGrafter"/>
</dbReference>
<dbReference type="KEGG" id="copr:Cop2CBH44_23000"/>
<dbReference type="EMBL" id="AP023322">
    <property type="protein sequence ID" value="BCI63947.1"/>
    <property type="molecule type" value="Genomic_DNA"/>
</dbReference>
<evidence type="ECO:0000313" key="6">
    <source>
        <dbReference type="Proteomes" id="UP000594042"/>
    </source>
</evidence>
<proteinExistence type="inferred from homology"/>
<feature type="active site" description="Nucleophile" evidence="3">
    <location>
        <position position="112"/>
    </location>
</feature>
<dbReference type="Pfam" id="PF07470">
    <property type="entry name" value="Glyco_hydro_88"/>
    <property type="match status" value="1"/>
</dbReference>
<dbReference type="GO" id="GO:0000272">
    <property type="term" value="P:polysaccharide catabolic process"/>
    <property type="evidence" value="ECO:0007669"/>
    <property type="project" value="TreeGrafter"/>
</dbReference>
<keyword evidence="1 5" id="KW-0378">Hydrolase</keyword>